<dbReference type="GO" id="GO:0042910">
    <property type="term" value="F:xenobiotic transmembrane transporter activity"/>
    <property type="evidence" value="ECO:0007669"/>
    <property type="project" value="TreeGrafter"/>
</dbReference>
<dbReference type="InterPro" id="IPR027463">
    <property type="entry name" value="AcrB_DN_DC_subdom"/>
</dbReference>
<accession>A0A7W6CF38</accession>
<sequence>MLTTIVRQSLRYPWLVLLAALTLLASGIMVLRQAPFDVFPEFVPPQASVQTEVPGFTPLQVEQLVTRPLEAVINGANGVETVRSESIQGLSVINITFREGSDPYRARQQVSEALADAAARLPAGSGTPRLTPLVSSTMDLLKVGLVSDKMTPMQLRELAEWTLRPRLLAAHGVARVNVYGGDERRIEVRARPEALLTRGLTLSDLSSAVSRAVAVNGGGFADTHNQRILIDPGASATTAQAVADAVLNRAGGGTVRIGDVADVADTAAPRFGDALVMGRPGVLLTVSSQYGANTLDATATVEQALDELKPALASSGVMVYPALHRPANFIETALSGIGRDLVVGALMIAAVLFAFMRRWKVVLIAFLSIPLSLVAALLVLNAFGMTINVMTLGGLAVALGVVIDDAIVDIENIVRRLREAGAGVDAHARRAIIEQASVEVRAPVVYATFVLGLTMLPVVLLSGLHGAFFAPLGLAFLLATMASLLVALTVTPAFSLLLLGADEHAEEPRALTRFKDRHQALVARICAHPVRAGWALALIGVVTLGGFYALNSELLPAFRERHYVLGIKGPPGASFDWMRTTGIKISKQLLAIPEVLSVEEQMGRAEAGEDTWPPSQGEFHVRLKSVSAAGEEHALSEIRRILADTPGIESEATTFLGDRIGESLSGETASISVSVHGADLDELDRVAAQVAGVLSATPGAVEVRVKSQPGAPALGVAPDPARMALHGVSAGDAGDAIRATFAGMSAGQISLADRTVDVAISVPPALRQDPEALGNVMVRGSGGSAVRLADIATISLGTARATIEHEGGQRRQVVTANAAAGANVGQIVANAQAQIAAKIKLPPGVYLSWSGAAEGQAAASQQLLSHVAFTAIGMVALLVLAFGGLRPALLVLAGLPLAMAGGVVAVALTGGVVSLGALVGFITLFGISARNAILLISHADHLVAEEGAQWSMDTVLRAVRERVTPILLTALVTGFALVPLALETGQSGREIQGPMALVILGGLVSSLLLTLLLLPALVWRWRHRTAA</sequence>
<dbReference type="Gene3D" id="1.20.1640.10">
    <property type="entry name" value="Multidrug efflux transporter AcrB transmembrane domain"/>
    <property type="match status" value="2"/>
</dbReference>
<dbReference type="GO" id="GO:0005886">
    <property type="term" value="C:plasma membrane"/>
    <property type="evidence" value="ECO:0007669"/>
    <property type="project" value="TreeGrafter"/>
</dbReference>
<proteinExistence type="predicted"/>
<reference evidence="2 3" key="1">
    <citation type="submission" date="2020-08" db="EMBL/GenBank/DDBJ databases">
        <title>Genomic Encyclopedia of Type Strains, Phase IV (KMG-IV): sequencing the most valuable type-strain genomes for metagenomic binning, comparative biology and taxonomic classification.</title>
        <authorList>
            <person name="Goeker M."/>
        </authorList>
    </citation>
    <scope>NUCLEOTIDE SEQUENCE [LARGE SCALE GENOMIC DNA]</scope>
    <source>
        <strain evidence="2 3">DSM 27057</strain>
    </source>
</reference>
<keyword evidence="3" id="KW-1185">Reference proteome</keyword>
<name>A0A7W6CF38_9SPHN</name>
<dbReference type="Gene3D" id="3.30.2090.10">
    <property type="entry name" value="Multidrug efflux transporter AcrB TolC docking domain, DN and DC subdomains"/>
    <property type="match status" value="2"/>
</dbReference>
<dbReference type="PANTHER" id="PTHR32063">
    <property type="match status" value="1"/>
</dbReference>
<keyword evidence="1" id="KW-0812">Transmembrane</keyword>
<evidence type="ECO:0000256" key="1">
    <source>
        <dbReference type="SAM" id="Phobius"/>
    </source>
</evidence>
<keyword evidence="1" id="KW-0472">Membrane</keyword>
<dbReference type="RefSeq" id="WP_183622201.1">
    <property type="nucleotide sequence ID" value="NZ_JACIDX010000001.1"/>
</dbReference>
<dbReference type="Proteomes" id="UP000548867">
    <property type="component" value="Unassembled WGS sequence"/>
</dbReference>
<dbReference type="PANTHER" id="PTHR32063:SF4">
    <property type="entry name" value="SLR6043 PROTEIN"/>
    <property type="match status" value="1"/>
</dbReference>
<dbReference type="PRINTS" id="PR00702">
    <property type="entry name" value="ACRIFLAVINRP"/>
</dbReference>
<dbReference type="SUPFAM" id="SSF82866">
    <property type="entry name" value="Multidrug efflux transporter AcrB transmembrane domain"/>
    <property type="match status" value="2"/>
</dbReference>
<dbReference type="EMBL" id="JACIDX010000001">
    <property type="protein sequence ID" value="MBB3953524.1"/>
    <property type="molecule type" value="Genomic_DNA"/>
</dbReference>
<feature type="transmembrane region" description="Helical" evidence="1">
    <location>
        <begin position="994"/>
        <end position="1019"/>
    </location>
</feature>
<feature type="transmembrane region" description="Helical" evidence="1">
    <location>
        <begin position="362"/>
        <end position="383"/>
    </location>
</feature>
<comment type="caution">
    <text evidence="2">The sequence shown here is derived from an EMBL/GenBank/DDBJ whole genome shotgun (WGS) entry which is preliminary data.</text>
</comment>
<evidence type="ECO:0000313" key="3">
    <source>
        <dbReference type="Proteomes" id="UP000548867"/>
    </source>
</evidence>
<feature type="transmembrane region" description="Helical" evidence="1">
    <location>
        <begin position="444"/>
        <end position="468"/>
    </location>
</feature>
<feature type="transmembrane region" description="Helical" evidence="1">
    <location>
        <begin position="863"/>
        <end position="882"/>
    </location>
</feature>
<dbReference type="SUPFAM" id="SSF82714">
    <property type="entry name" value="Multidrug efflux transporter AcrB TolC docking domain, DN and DC subdomains"/>
    <property type="match status" value="2"/>
</dbReference>
<feature type="transmembrane region" description="Helical" evidence="1">
    <location>
        <begin position="336"/>
        <end position="355"/>
    </location>
</feature>
<dbReference type="SUPFAM" id="SSF82693">
    <property type="entry name" value="Multidrug efflux transporter AcrB pore domain, PN1, PN2, PC1 and PC2 subdomains"/>
    <property type="match status" value="2"/>
</dbReference>
<protein>
    <submittedName>
        <fullName evidence="2">CzcA family heavy metal efflux pump</fullName>
    </submittedName>
</protein>
<feature type="transmembrane region" description="Helical" evidence="1">
    <location>
        <begin position="963"/>
        <end position="982"/>
    </location>
</feature>
<gene>
    <name evidence="2" type="ORF">GGR38_000436</name>
</gene>
<dbReference type="Gene3D" id="3.30.70.1320">
    <property type="entry name" value="Multidrug efflux transporter AcrB pore domain like"/>
    <property type="match status" value="1"/>
</dbReference>
<evidence type="ECO:0000313" key="2">
    <source>
        <dbReference type="EMBL" id="MBB3953524.1"/>
    </source>
</evidence>
<organism evidence="2 3">
    <name type="scientific">Novosphingobium sediminicola</name>
    <dbReference type="NCBI Taxonomy" id="563162"/>
    <lineage>
        <taxon>Bacteria</taxon>
        <taxon>Pseudomonadati</taxon>
        <taxon>Pseudomonadota</taxon>
        <taxon>Alphaproteobacteria</taxon>
        <taxon>Sphingomonadales</taxon>
        <taxon>Sphingomonadaceae</taxon>
        <taxon>Novosphingobium</taxon>
    </lineage>
</organism>
<dbReference type="InterPro" id="IPR001036">
    <property type="entry name" value="Acrflvin-R"/>
</dbReference>
<dbReference type="AlphaFoldDB" id="A0A7W6CF38"/>
<dbReference type="Gene3D" id="3.30.70.1430">
    <property type="entry name" value="Multidrug efflux transporter AcrB pore domain"/>
    <property type="match status" value="2"/>
</dbReference>
<dbReference type="Pfam" id="PF00873">
    <property type="entry name" value="ACR_tran"/>
    <property type="match status" value="1"/>
</dbReference>
<dbReference type="Gene3D" id="3.30.70.1440">
    <property type="entry name" value="Multidrug efflux transporter AcrB pore domain"/>
    <property type="match status" value="1"/>
</dbReference>
<feature type="transmembrane region" description="Helical" evidence="1">
    <location>
        <begin position="521"/>
        <end position="550"/>
    </location>
</feature>
<feature type="transmembrane region" description="Helical" evidence="1">
    <location>
        <begin position="474"/>
        <end position="500"/>
    </location>
</feature>
<keyword evidence="1" id="KW-1133">Transmembrane helix</keyword>